<comment type="caution">
    <text evidence="2">The sequence shown here is derived from an EMBL/GenBank/DDBJ whole genome shotgun (WGS) entry which is preliminary data.</text>
</comment>
<dbReference type="Proteomes" id="UP001244552">
    <property type="component" value="Unassembled WGS sequence"/>
</dbReference>
<dbReference type="PANTHER" id="PTHR46656:SF3">
    <property type="entry name" value="PUTATIVE-RELATED"/>
    <property type="match status" value="1"/>
</dbReference>
<organism evidence="2 3">
    <name type="scientific">Azospirillum picis</name>
    <dbReference type="NCBI Taxonomy" id="488438"/>
    <lineage>
        <taxon>Bacteria</taxon>
        <taxon>Pseudomonadati</taxon>
        <taxon>Pseudomonadota</taxon>
        <taxon>Alphaproteobacteria</taxon>
        <taxon>Rhodospirillales</taxon>
        <taxon>Azospirillaceae</taxon>
        <taxon>Azospirillum</taxon>
    </lineage>
</organism>
<keyword evidence="3" id="KW-1185">Reference proteome</keyword>
<evidence type="ECO:0000259" key="1">
    <source>
        <dbReference type="Pfam" id="PF00534"/>
    </source>
</evidence>
<proteinExistence type="predicted"/>
<evidence type="ECO:0000313" key="3">
    <source>
        <dbReference type="Proteomes" id="UP001244552"/>
    </source>
</evidence>
<reference evidence="2 3" key="1">
    <citation type="submission" date="2023-07" db="EMBL/GenBank/DDBJ databases">
        <title>Genomic Encyclopedia of Type Strains, Phase IV (KMG-IV): sequencing the most valuable type-strain genomes for metagenomic binning, comparative biology and taxonomic classification.</title>
        <authorList>
            <person name="Goeker M."/>
        </authorList>
    </citation>
    <scope>NUCLEOTIDE SEQUENCE [LARGE SCALE GENOMIC DNA]</scope>
    <source>
        <strain evidence="2 3">DSM 19922</strain>
    </source>
</reference>
<accession>A0ABU0MTP3</accession>
<dbReference type="RefSeq" id="WP_209990133.1">
    <property type="nucleotide sequence ID" value="NZ_JAGINO010000032.1"/>
</dbReference>
<dbReference type="Gene3D" id="3.40.50.2000">
    <property type="entry name" value="Glycogen Phosphorylase B"/>
    <property type="match status" value="1"/>
</dbReference>
<name>A0ABU0MTP3_9PROT</name>
<evidence type="ECO:0000313" key="2">
    <source>
        <dbReference type="EMBL" id="MDQ0536820.1"/>
    </source>
</evidence>
<gene>
    <name evidence="2" type="ORF">QO018_005718</name>
</gene>
<dbReference type="CDD" id="cd03801">
    <property type="entry name" value="GT4_PimA-like"/>
    <property type="match status" value="1"/>
</dbReference>
<dbReference type="InterPro" id="IPR001296">
    <property type="entry name" value="Glyco_trans_1"/>
</dbReference>
<dbReference type="Pfam" id="PF00534">
    <property type="entry name" value="Glycos_transf_1"/>
    <property type="match status" value="1"/>
</dbReference>
<feature type="domain" description="Glycosyl transferase family 1" evidence="1">
    <location>
        <begin position="183"/>
        <end position="328"/>
    </location>
</feature>
<protein>
    <submittedName>
        <fullName evidence="2">Glycosyltransferase involved in cell wall biosynthesis</fullName>
    </submittedName>
</protein>
<sequence length="406" mass="43426">MTQRKIDLGGGARKVGLVWQIGSYSGWGILGLHVARRMLAAGDLDPMPFYGLGSLDRKSIEPALLERLETNATAIATAMAARPDPASPVQGTFPMLHGLGNGLIQPAGAFTLSGVPDLAIVFLEDTRLDASAIARGRRFAAIAAGASWTAEVLRGAGLTQVTVCPQGIDPAIFHAGPPRTHARDRFIIYSGGKLEFRKGQDIAVAAFRRFHQRHPNALLVAGWFSPWPALASTMARSPHLEHAPRLDDKGQVDVAGWLRDNGLPDGSFQVAPPVPNAAMGRLLRQADVALFPNRCEGGTNLVAMEAMACGVPTILSDNTGHQDLIADLPCHPLRRQGRVEEGPDGAATDGWGESDPEEIVEALERVYSDRTAAAVIGAGAARRMQEAWTWDIRIDRMLSELGLRAG</sequence>
<dbReference type="SUPFAM" id="SSF53756">
    <property type="entry name" value="UDP-Glycosyltransferase/glycogen phosphorylase"/>
    <property type="match status" value="1"/>
</dbReference>
<dbReference type="PANTHER" id="PTHR46656">
    <property type="entry name" value="PUTATIVE-RELATED"/>
    <property type="match status" value="1"/>
</dbReference>
<dbReference type="EMBL" id="JAUSVU010000032">
    <property type="protein sequence ID" value="MDQ0536820.1"/>
    <property type="molecule type" value="Genomic_DNA"/>
</dbReference>